<feature type="chain" id="PRO_5015650272" description="CSLREA domain-containing protein" evidence="1">
    <location>
        <begin position="46"/>
        <end position="484"/>
    </location>
</feature>
<proteinExistence type="predicted"/>
<dbReference type="SUPFAM" id="SSF51126">
    <property type="entry name" value="Pectin lyase-like"/>
    <property type="match status" value="1"/>
</dbReference>
<name>A0A2T5P9Z7_9PSED</name>
<gene>
    <name evidence="2" type="ORF">DBO85_10850</name>
</gene>
<protein>
    <recommendedName>
        <fullName evidence="4">CSLREA domain-containing protein</fullName>
    </recommendedName>
</protein>
<dbReference type="InterPro" id="IPR011050">
    <property type="entry name" value="Pectin_lyase_fold/virulence"/>
</dbReference>
<dbReference type="Proteomes" id="UP000244064">
    <property type="component" value="Unassembled WGS sequence"/>
</dbReference>
<organism evidence="2 3">
    <name type="scientific">Pseudomonas mangrovi</name>
    <dbReference type="NCBI Taxonomy" id="2161748"/>
    <lineage>
        <taxon>Bacteria</taxon>
        <taxon>Pseudomonadati</taxon>
        <taxon>Pseudomonadota</taxon>
        <taxon>Gammaproteobacteria</taxon>
        <taxon>Pseudomonadales</taxon>
        <taxon>Pseudomonadaceae</taxon>
        <taxon>Pseudomonas</taxon>
    </lineage>
</organism>
<accession>A0A2T5P9Z7</accession>
<keyword evidence="3" id="KW-1185">Reference proteome</keyword>
<feature type="signal peptide" evidence="1">
    <location>
        <begin position="1"/>
        <end position="45"/>
    </location>
</feature>
<keyword evidence="1" id="KW-0732">Signal</keyword>
<evidence type="ECO:0000256" key="1">
    <source>
        <dbReference type="SAM" id="SignalP"/>
    </source>
</evidence>
<evidence type="ECO:0000313" key="3">
    <source>
        <dbReference type="Proteomes" id="UP000244064"/>
    </source>
</evidence>
<dbReference type="NCBIfam" id="TIGR04214">
    <property type="entry name" value="CSLREA_Nterm"/>
    <property type="match status" value="1"/>
</dbReference>
<dbReference type="InterPro" id="IPR026457">
    <property type="entry name" value="CSLREA_Nterm"/>
</dbReference>
<dbReference type="AlphaFoldDB" id="A0A2T5P9Z7"/>
<evidence type="ECO:0008006" key="4">
    <source>
        <dbReference type="Google" id="ProtNLM"/>
    </source>
</evidence>
<comment type="caution">
    <text evidence="2">The sequence shown here is derived from an EMBL/GenBank/DDBJ whole genome shotgun (WGS) entry which is preliminary data.</text>
</comment>
<evidence type="ECO:0000313" key="2">
    <source>
        <dbReference type="EMBL" id="PTU74573.1"/>
    </source>
</evidence>
<reference evidence="2 3" key="1">
    <citation type="submission" date="2018-04" db="EMBL/GenBank/DDBJ databases">
        <title>Pseudomonas sp. nov., isolated from mangrove soil.</title>
        <authorList>
            <person name="Chen C."/>
        </authorList>
    </citation>
    <scope>NUCLEOTIDE SEQUENCE [LARGE SCALE GENOMIC DNA]</scope>
    <source>
        <strain evidence="2 3">TC-11</strain>
    </source>
</reference>
<sequence length="484" mass="50845">MFLCPSTQCESGAVFALIPRGVHMRPISSTALALAGALLHGAALAAQPLQVTTTADEFDGICDSHCSLRDAIEQANVTPGLTHIRLPAGDYRISRPSPFGAYGLATEEDQNQTDDYDIRGEMIIQGAGSESTRIIGFQFDDLPSFATTADLVGQPLARLFEVHPDAHLGLVDLQLMDGFSLLEGGALANHGETLLKNVDIYRNRVRTPEPLGSQTGKPLWGVGGGVVNYGSLKAYNTRFVSNSVEVQGLSRLSGSALFNYGELVLRDALFYSNASPLEIWKDVGGPVLENHGSADIARMRMARNSLGVDGNIALRNHGILKLSNSEFAALQGLQNGSPEDHDAEANLIHVTLYAGVRNDAGMEVRNSVFSQGCGNGAQARFTASGLLAPAGSECPGDVFPIQARSTDAGKVAPAAPSISVAPAQRTIQIELASLLPPGYPNAAAIDAAVGDCSEHDMTGAFRPQDGNGDGVALCDLGAMEKPSP</sequence>
<dbReference type="EMBL" id="QASN01000017">
    <property type="protein sequence ID" value="PTU74573.1"/>
    <property type="molecule type" value="Genomic_DNA"/>
</dbReference>